<accession>A0AAD8URD4</accession>
<feature type="domain" description="MACPF" evidence="5">
    <location>
        <begin position="1"/>
        <end position="321"/>
    </location>
</feature>
<dbReference type="GO" id="GO:0005576">
    <property type="term" value="C:extracellular region"/>
    <property type="evidence" value="ECO:0007669"/>
    <property type="project" value="UniProtKB-SubCell"/>
</dbReference>
<evidence type="ECO:0000256" key="1">
    <source>
        <dbReference type="ARBA" id="ARBA00004613"/>
    </source>
</evidence>
<dbReference type="InterPro" id="IPR020864">
    <property type="entry name" value="MACPF"/>
</dbReference>
<evidence type="ECO:0000256" key="3">
    <source>
        <dbReference type="ARBA" id="ARBA00022852"/>
    </source>
</evidence>
<keyword evidence="3" id="KW-0204">Cytolysis</keyword>
<organism evidence="6 7">
    <name type="scientific">Babesia gibsoni</name>
    <dbReference type="NCBI Taxonomy" id="33632"/>
    <lineage>
        <taxon>Eukaryota</taxon>
        <taxon>Sar</taxon>
        <taxon>Alveolata</taxon>
        <taxon>Apicomplexa</taxon>
        <taxon>Aconoidasida</taxon>
        <taxon>Piroplasmida</taxon>
        <taxon>Babesiidae</taxon>
        <taxon>Babesia</taxon>
    </lineage>
</organism>
<evidence type="ECO:0000256" key="4">
    <source>
        <dbReference type="ARBA" id="ARBA00023157"/>
    </source>
</evidence>
<comment type="caution">
    <text evidence="6">The sequence shown here is derived from an EMBL/GenBank/DDBJ whole genome shotgun (WGS) entry which is preliminary data.</text>
</comment>
<keyword evidence="4" id="KW-1015">Disulfide bond</keyword>
<keyword evidence="7" id="KW-1185">Reference proteome</keyword>
<dbReference type="PANTHER" id="PTHR45742:SF8">
    <property type="entry name" value="FLOCCULATION PROTEIN FLO11"/>
    <property type="match status" value="1"/>
</dbReference>
<dbReference type="EMBL" id="JAVEPI010000001">
    <property type="protein sequence ID" value="KAK1444295.1"/>
    <property type="molecule type" value="Genomic_DNA"/>
</dbReference>
<evidence type="ECO:0000256" key="2">
    <source>
        <dbReference type="ARBA" id="ARBA00022525"/>
    </source>
</evidence>
<dbReference type="PROSITE" id="PS51412">
    <property type="entry name" value="MACPF_2"/>
    <property type="match status" value="2"/>
</dbReference>
<feature type="domain" description="MACPF" evidence="5">
    <location>
        <begin position="509"/>
        <end position="848"/>
    </location>
</feature>
<evidence type="ECO:0000313" key="7">
    <source>
        <dbReference type="Proteomes" id="UP001230268"/>
    </source>
</evidence>
<evidence type="ECO:0000313" key="6">
    <source>
        <dbReference type="EMBL" id="KAK1444295.1"/>
    </source>
</evidence>
<gene>
    <name evidence="6" type="ORF">BgAZ_102010</name>
</gene>
<dbReference type="AlphaFoldDB" id="A0AAD8URD4"/>
<sequence length="848" mass="94956">MYSVDDVDEHSGFNLNNYRGPILDSYEITGNSPQTQFDELGIWVSNEFLCDISKEVTAIDNKQKLESIMESQTKENIPGIVNYAYVETNKRDEILNTLKRFRKVVIKKYKCTVYSAGLLTTNDRDNMTRFHGIVNDLVKACKGDFKEENCPIKKYTANMADEGCEECISPWMRFFYDFGTHITSRVTMGGVIRKFNRQGDQSTLRNESTRTDDKIDSYTWFGLGHSVNNVSKTTESSEDSSSQNQQILQYTVGPEPSDEALPPHVLEEWVHNVAYNPVPISTEFVSLYEFMPDENARSMYKEALRYYAKVKGVVYTEDSLSSQDSKKYLLNLMKNATVATLNGVSEISKEVCLGKSRILFGFGINLNSDKKILETKICYSGLNACILNSNKDVKSTFVLAYCSDSTDYEFSQKMVIGSSNGAEYTDVQCPRNSVIGLGVVIRFQDVISMTPCLKGNKSCGSRFLGTNGMIWIVCFPKNTFGFNLYSPFALKPNHGVPITCNKGQRVANDGISRTSTQGKIPAMEYLGCGYDILYGNPLVDYGSLVDPGYRNPIISFTLVQQNNKARKELKSAKIPGAWVRPLVSCKRSSENTIIENMSDYQKALSLDASVGTGSIDESVKFSLSSGYAESNGLHLSTNKVLSIQRNYCFLLEAALPINGKYAFKRSFKIAAAKLRPNFKEGAKECTPVRFAMNPNQEDCQKTVKPWMDLFDLFGTHFSYNIKIGGRLTEISQEDRDHVKANSKHDVNVTANAQGKISPLKGEAGVSNSRETGKDATTNVSFTYINILGGRPTGDPSDEDAYLQWIKSIPENPMPIRSQLAPISKLFRSEELKEAYDEAMEFYMELSRL</sequence>
<dbReference type="Pfam" id="PF01823">
    <property type="entry name" value="MACPF"/>
    <property type="match status" value="2"/>
</dbReference>
<evidence type="ECO:0000259" key="5">
    <source>
        <dbReference type="PROSITE" id="PS51412"/>
    </source>
</evidence>
<keyword evidence="2" id="KW-0964">Secreted</keyword>
<proteinExistence type="predicted"/>
<dbReference type="Proteomes" id="UP001230268">
    <property type="component" value="Unassembled WGS sequence"/>
</dbReference>
<dbReference type="SMART" id="SM00457">
    <property type="entry name" value="MACPF"/>
    <property type="match status" value="2"/>
</dbReference>
<comment type="subcellular location">
    <subcellularLocation>
        <location evidence="1">Secreted</location>
    </subcellularLocation>
</comment>
<protein>
    <recommendedName>
        <fullName evidence="5">MACPF domain-containing protein</fullName>
    </recommendedName>
</protein>
<name>A0AAD8URD4_BABGI</name>
<dbReference type="GO" id="GO:0031640">
    <property type="term" value="P:killing of cells of another organism"/>
    <property type="evidence" value="ECO:0007669"/>
    <property type="project" value="UniProtKB-KW"/>
</dbReference>
<dbReference type="PANTHER" id="PTHR45742">
    <property type="entry name" value="COMPLEMENT COMPONENT C6"/>
    <property type="match status" value="1"/>
</dbReference>
<reference evidence="6" key="1">
    <citation type="submission" date="2023-08" db="EMBL/GenBank/DDBJ databases">
        <title>Draft sequence of the Babesia gibsoni genome.</title>
        <authorList>
            <person name="Yamagishi J.Y."/>
            <person name="Xuan X.X."/>
        </authorList>
    </citation>
    <scope>NUCLEOTIDE SEQUENCE</scope>
    <source>
        <strain evidence="6">Azabu</strain>
    </source>
</reference>